<feature type="domain" description="UDP-N-acetylglucosamine 2-epimerase" evidence="1">
    <location>
        <begin position="1"/>
        <end position="218"/>
    </location>
</feature>
<evidence type="ECO:0000313" key="2">
    <source>
        <dbReference type="EMBL" id="SVA29623.1"/>
    </source>
</evidence>
<protein>
    <recommendedName>
        <fullName evidence="1">UDP-N-acetylglucosamine 2-epimerase domain-containing protein</fullName>
    </recommendedName>
</protein>
<reference evidence="2" key="1">
    <citation type="submission" date="2018-05" db="EMBL/GenBank/DDBJ databases">
        <authorList>
            <person name="Lanie J.A."/>
            <person name="Ng W.-L."/>
            <person name="Kazmierczak K.M."/>
            <person name="Andrzejewski T.M."/>
            <person name="Davidsen T.M."/>
            <person name="Wayne K.J."/>
            <person name="Tettelin H."/>
            <person name="Glass J.I."/>
            <person name="Rusch D."/>
            <person name="Podicherti R."/>
            <person name="Tsui H.-C.T."/>
            <person name="Winkler M.E."/>
        </authorList>
    </citation>
    <scope>NUCLEOTIDE SEQUENCE</scope>
</reference>
<dbReference type="EMBL" id="UINC01006787">
    <property type="protein sequence ID" value="SVA29623.1"/>
    <property type="molecule type" value="Genomic_DNA"/>
</dbReference>
<evidence type="ECO:0000259" key="1">
    <source>
        <dbReference type="Pfam" id="PF02350"/>
    </source>
</evidence>
<dbReference type="AlphaFoldDB" id="A0A381US09"/>
<dbReference type="Gene3D" id="3.40.50.2000">
    <property type="entry name" value="Glycogen Phosphorylase B"/>
    <property type="match status" value="2"/>
</dbReference>
<sequence length="225" mass="25630">EEINRILTDHLSTLLFCPTENAFNLLKREGIQNGVIKSGDVMFDAYIKFSRLYKSKEIEFDLQIPDVPYLLATIHRPENTDDQSNLASIFACLDEINKELKVILPLHPRTKKQMEHYKIHSEINLVSPQGYLAVLNLLNGAELVITDSGGLQKEAFFTEKKCITVRKETEWTELTDAGVNFLTKPENLFNTFNQIQNTVCDFSARPYGNGNAAEIIIQDIVKYFA</sequence>
<dbReference type="InterPro" id="IPR003331">
    <property type="entry name" value="UDP_GlcNAc_Epimerase_2_dom"/>
</dbReference>
<dbReference type="Pfam" id="PF02350">
    <property type="entry name" value="Epimerase_2"/>
    <property type="match status" value="1"/>
</dbReference>
<name>A0A381US09_9ZZZZ</name>
<dbReference type="SUPFAM" id="SSF53756">
    <property type="entry name" value="UDP-Glycosyltransferase/glycogen phosphorylase"/>
    <property type="match status" value="1"/>
</dbReference>
<gene>
    <name evidence="2" type="ORF">METZ01_LOCUS82477</name>
</gene>
<feature type="non-terminal residue" evidence="2">
    <location>
        <position position="1"/>
    </location>
</feature>
<dbReference type="InterPro" id="IPR029767">
    <property type="entry name" value="WecB-like"/>
</dbReference>
<organism evidence="2">
    <name type="scientific">marine metagenome</name>
    <dbReference type="NCBI Taxonomy" id="408172"/>
    <lineage>
        <taxon>unclassified sequences</taxon>
        <taxon>metagenomes</taxon>
        <taxon>ecological metagenomes</taxon>
    </lineage>
</organism>
<proteinExistence type="predicted"/>
<dbReference type="PANTHER" id="PTHR43174">
    <property type="entry name" value="UDP-N-ACETYLGLUCOSAMINE 2-EPIMERASE"/>
    <property type="match status" value="1"/>
</dbReference>
<dbReference type="PANTHER" id="PTHR43174:SF1">
    <property type="entry name" value="UDP-N-ACETYLGLUCOSAMINE 2-EPIMERASE"/>
    <property type="match status" value="1"/>
</dbReference>
<accession>A0A381US09</accession>